<dbReference type="Pfam" id="PF11716">
    <property type="entry name" value="MDMPI_N"/>
    <property type="match status" value="1"/>
</dbReference>
<organism evidence="3 4">
    <name type="scientific">Nakamurella aerolata</name>
    <dbReference type="NCBI Taxonomy" id="1656892"/>
    <lineage>
        <taxon>Bacteria</taxon>
        <taxon>Bacillati</taxon>
        <taxon>Actinomycetota</taxon>
        <taxon>Actinomycetes</taxon>
        <taxon>Nakamurellales</taxon>
        <taxon>Nakamurellaceae</taxon>
        <taxon>Nakamurella</taxon>
    </lineage>
</organism>
<dbReference type="InterPro" id="IPR017517">
    <property type="entry name" value="Maleyloyr_isom"/>
</dbReference>
<protein>
    <submittedName>
        <fullName evidence="3">Maleylpyruvate isomerase family mycothiol-dependent enzyme</fullName>
    </submittedName>
</protein>
<dbReference type="InterPro" id="IPR024344">
    <property type="entry name" value="MDMPI_metal-binding"/>
</dbReference>
<feature type="domain" description="Mycothiol-dependent maleylpyruvate isomerase metal-binding" evidence="2">
    <location>
        <begin position="11"/>
        <end position="128"/>
    </location>
</feature>
<keyword evidence="3" id="KW-0413">Isomerase</keyword>
<accession>A0A849A7K9</accession>
<dbReference type="EMBL" id="JABEND010000003">
    <property type="protein sequence ID" value="NNG35606.1"/>
    <property type="molecule type" value="Genomic_DNA"/>
</dbReference>
<dbReference type="NCBIfam" id="TIGR03083">
    <property type="entry name" value="maleylpyruvate isomerase family mycothiol-dependent enzyme"/>
    <property type="match status" value="1"/>
</dbReference>
<dbReference type="Gene3D" id="1.20.120.450">
    <property type="entry name" value="dinb family like domain"/>
    <property type="match status" value="1"/>
</dbReference>
<dbReference type="SUPFAM" id="SSF109854">
    <property type="entry name" value="DinB/YfiT-like putative metalloenzymes"/>
    <property type="match status" value="1"/>
</dbReference>
<evidence type="ECO:0000259" key="2">
    <source>
        <dbReference type="Pfam" id="PF11716"/>
    </source>
</evidence>
<reference evidence="3 4" key="1">
    <citation type="submission" date="2020-05" db="EMBL/GenBank/DDBJ databases">
        <title>Nakamurella sp. DB0629 isolated from air conditioner.</title>
        <authorList>
            <person name="Kim D.H."/>
            <person name="Kim D.-U."/>
        </authorList>
    </citation>
    <scope>NUCLEOTIDE SEQUENCE [LARGE SCALE GENOMIC DNA]</scope>
    <source>
        <strain evidence="3 4">DB0629</strain>
    </source>
</reference>
<keyword evidence="4" id="KW-1185">Reference proteome</keyword>
<dbReference type="InterPro" id="IPR034660">
    <property type="entry name" value="DinB/YfiT-like"/>
</dbReference>
<name>A0A849A7K9_9ACTN</name>
<sequence length="249" mass="26528">MDFARRLTGIQAATAELAATVDEVGPSASVPTCPGWTLADLAGHQGQVHRWATAMVQHARTDFDVEPAPVPTDNVGAWLRSGADTLVQTLAAAPEDLQAAVFVKNAPPPREFWARRQLHETTIHAVDALAGRLGKMPTAKQTGIDPELAVDGLTELLTGFLPRRSSQLRSDDPVSFLVAPTDIDAAWTVRVSTDPPQVSAGTDGNTDGVLAGTAAALYLGLRNRGDEISVTGVPELLGEWREKVRVSWN</sequence>
<gene>
    <name evidence="3" type="ORF">HKD39_07740</name>
</gene>
<dbReference type="AlphaFoldDB" id="A0A849A7K9"/>
<dbReference type="GO" id="GO:0005886">
    <property type="term" value="C:plasma membrane"/>
    <property type="evidence" value="ECO:0007669"/>
    <property type="project" value="TreeGrafter"/>
</dbReference>
<feature type="domain" description="MDMPI C-terminal" evidence="1">
    <location>
        <begin position="147"/>
        <end position="237"/>
    </location>
</feature>
<dbReference type="PANTHER" id="PTHR40758:SF1">
    <property type="entry name" value="CONSERVED PROTEIN"/>
    <property type="match status" value="1"/>
</dbReference>
<dbReference type="RefSeq" id="WP_171199269.1">
    <property type="nucleotide sequence ID" value="NZ_JABEND010000003.1"/>
</dbReference>
<evidence type="ECO:0000313" key="3">
    <source>
        <dbReference type="EMBL" id="NNG35606.1"/>
    </source>
</evidence>
<dbReference type="Proteomes" id="UP000562984">
    <property type="component" value="Unassembled WGS sequence"/>
</dbReference>
<keyword evidence="3" id="KW-0670">Pyruvate</keyword>
<dbReference type="GO" id="GO:0016853">
    <property type="term" value="F:isomerase activity"/>
    <property type="evidence" value="ECO:0007669"/>
    <property type="project" value="UniProtKB-KW"/>
</dbReference>
<dbReference type="Pfam" id="PF07398">
    <property type="entry name" value="MDMPI_C"/>
    <property type="match status" value="1"/>
</dbReference>
<dbReference type="InterPro" id="IPR010872">
    <property type="entry name" value="MDMPI_C-term_domain"/>
</dbReference>
<proteinExistence type="predicted"/>
<evidence type="ECO:0000259" key="1">
    <source>
        <dbReference type="Pfam" id="PF07398"/>
    </source>
</evidence>
<dbReference type="GO" id="GO:0046872">
    <property type="term" value="F:metal ion binding"/>
    <property type="evidence" value="ECO:0007669"/>
    <property type="project" value="InterPro"/>
</dbReference>
<evidence type="ECO:0000313" key="4">
    <source>
        <dbReference type="Proteomes" id="UP000562984"/>
    </source>
</evidence>
<dbReference type="PANTHER" id="PTHR40758">
    <property type="entry name" value="CONSERVED PROTEIN"/>
    <property type="match status" value="1"/>
</dbReference>
<comment type="caution">
    <text evidence="3">The sequence shown here is derived from an EMBL/GenBank/DDBJ whole genome shotgun (WGS) entry which is preliminary data.</text>
</comment>